<dbReference type="EMBL" id="BART01005652">
    <property type="protein sequence ID" value="GAG68713.1"/>
    <property type="molecule type" value="Genomic_DNA"/>
</dbReference>
<sequence>YAATESGPMAFQCRDGKYHIMSDLVHLEFLKDGEPVR</sequence>
<protein>
    <submittedName>
        <fullName evidence="1">Uncharacterized protein</fullName>
    </submittedName>
</protein>
<accession>X1A7D7</accession>
<dbReference type="AlphaFoldDB" id="X1A7D7"/>
<proteinExistence type="predicted"/>
<gene>
    <name evidence="1" type="ORF">S01H4_12927</name>
</gene>
<organism evidence="1">
    <name type="scientific">marine sediment metagenome</name>
    <dbReference type="NCBI Taxonomy" id="412755"/>
    <lineage>
        <taxon>unclassified sequences</taxon>
        <taxon>metagenomes</taxon>
        <taxon>ecological metagenomes</taxon>
    </lineage>
</organism>
<comment type="caution">
    <text evidence="1">The sequence shown here is derived from an EMBL/GenBank/DDBJ whole genome shotgun (WGS) entry which is preliminary data.</text>
</comment>
<name>X1A7D7_9ZZZZ</name>
<evidence type="ECO:0000313" key="1">
    <source>
        <dbReference type="EMBL" id="GAG68713.1"/>
    </source>
</evidence>
<dbReference type="InterPro" id="IPR042099">
    <property type="entry name" value="ANL_N_sf"/>
</dbReference>
<reference evidence="1" key="1">
    <citation type="journal article" date="2014" name="Front. Microbiol.">
        <title>High frequency of phylogenetically diverse reductive dehalogenase-homologous genes in deep subseafloor sedimentary metagenomes.</title>
        <authorList>
            <person name="Kawai M."/>
            <person name="Futagami T."/>
            <person name="Toyoda A."/>
            <person name="Takaki Y."/>
            <person name="Nishi S."/>
            <person name="Hori S."/>
            <person name="Arai W."/>
            <person name="Tsubouchi T."/>
            <person name="Morono Y."/>
            <person name="Uchiyama I."/>
            <person name="Ito T."/>
            <person name="Fujiyama A."/>
            <person name="Inagaki F."/>
            <person name="Takami H."/>
        </authorList>
    </citation>
    <scope>NUCLEOTIDE SEQUENCE</scope>
    <source>
        <strain evidence="1">Expedition CK06-06</strain>
    </source>
</reference>
<dbReference type="Gene3D" id="3.40.50.12780">
    <property type="entry name" value="N-terminal domain of ligase-like"/>
    <property type="match status" value="1"/>
</dbReference>
<feature type="non-terminal residue" evidence="1">
    <location>
        <position position="1"/>
    </location>
</feature>